<keyword evidence="2" id="KW-1185">Reference proteome</keyword>
<accession>A0A328WPQ8</accession>
<dbReference type="SUPFAM" id="SSF49464">
    <property type="entry name" value="Carboxypeptidase regulatory domain-like"/>
    <property type="match status" value="1"/>
</dbReference>
<evidence type="ECO:0000313" key="1">
    <source>
        <dbReference type="EMBL" id="RAR48123.1"/>
    </source>
</evidence>
<reference evidence="1 2" key="1">
    <citation type="submission" date="2018-06" db="EMBL/GenBank/DDBJ databases">
        <title>Genomic Encyclopedia of Type Strains, Phase III (KMG-III): the genomes of soil and plant-associated and newly described type strains.</title>
        <authorList>
            <person name="Whitman W."/>
        </authorList>
    </citation>
    <scope>NUCLEOTIDE SEQUENCE [LARGE SCALE GENOMIC DNA]</scope>
    <source>
        <strain evidence="1 2">CGMCC 1.12504</strain>
    </source>
</reference>
<sequence>MQKYYYLLIFFCFSSYTIFSQQIKGIIKDETNTPIHLANVQLLTLNTNKIISFTQTNEKGEFILKLEKYSFPYIVKITHINYEKQEFPIDNLIEIKVVLKPRITELKEVILEFESPDIIEKKDTLIYNLKNLLVGSELKLKDVIDKLPGLTIDNNKKIRFNGNKLDNILINGDEFFRENHQLATENITVDMIEKIELLKNYQDLSSIEGFENSSQTALNIKLKKSFRETFRGNFDAEGGIKERFKLQSNLFNFGSKTKFSLIANTNNLNENVFSPIDYLELRKVTGKNLLKDKLILGREVTVEKDIPPFLFAQDNIQQINSKNFTLNFTRKPTKNKRIEFVSILNETDLNEKNSNFLTFLDGNSSSILDNYTSIGNSLFSSNVFKFENKLNEKSYFQTNAYFFLSVDNQNQDLNNLIVSNQEETIFKNKTQLNSAKGGFNAQYKTKYSEKLLFEAVFFNDYNFSKSLKDYQSNQNFIGFDFNENQVIQNTNFETLSFGIKTKATLKLQKNILDFKFISTLDNETLSNKNNVGSVYNFSDNFLLTSNSLSTIFTSDTGKKLRYTMSLELMNNNHEHNRNFKETINVVLPSIHLSYRLSDKTSYSLGYNSKLNNPTIYNFISGNLIENQRTLWLSSNLISEKMLADSFNTGFFYTDVAKSLFSNLFLSYSENRKQLVTNSNNSNSISIQEYQYIDFGNTLSFIANFSKKFKKIPLGLNFSSNNSISKNKTLSNNTINNNSFNQNNIDFSLKSYFKNKANFDFGLTYLSNFNKLETLSEENKNQLQTISPFLKLDGTFFNKKMNWKINTTYHVFESSTFASENILDIGARINYTASNKINIYLNANNVLNIRENNFKNDFIQNDFMIQEIVMNTLSGFVNLGFTYSF</sequence>
<dbReference type="SUPFAM" id="SSF56935">
    <property type="entry name" value="Porins"/>
    <property type="match status" value="1"/>
</dbReference>
<dbReference type="AlphaFoldDB" id="A0A328WPQ8"/>
<dbReference type="EMBL" id="QLSV01000006">
    <property type="protein sequence ID" value="RAR48123.1"/>
    <property type="molecule type" value="Genomic_DNA"/>
</dbReference>
<organism evidence="1 2">
    <name type="scientific">Flavobacterium lacus</name>
    <dbReference type="NCBI Taxonomy" id="1353778"/>
    <lineage>
        <taxon>Bacteria</taxon>
        <taxon>Pseudomonadati</taxon>
        <taxon>Bacteroidota</taxon>
        <taxon>Flavobacteriia</taxon>
        <taxon>Flavobacteriales</taxon>
        <taxon>Flavobacteriaceae</taxon>
        <taxon>Flavobacterium</taxon>
    </lineage>
</organism>
<evidence type="ECO:0008006" key="3">
    <source>
        <dbReference type="Google" id="ProtNLM"/>
    </source>
</evidence>
<dbReference type="InterPro" id="IPR008969">
    <property type="entry name" value="CarboxyPept-like_regulatory"/>
</dbReference>
<gene>
    <name evidence="1" type="ORF">B0I10_106125</name>
</gene>
<dbReference type="Proteomes" id="UP000249518">
    <property type="component" value="Unassembled WGS sequence"/>
</dbReference>
<protein>
    <recommendedName>
        <fullName evidence="3">Carboxypeptidase-like protein</fullName>
    </recommendedName>
</protein>
<proteinExistence type="predicted"/>
<name>A0A328WPQ8_9FLAO</name>
<dbReference type="RefSeq" id="WP_181456917.1">
    <property type="nucleotide sequence ID" value="NZ_QLSV01000006.1"/>
</dbReference>
<dbReference type="Gene3D" id="2.60.40.1120">
    <property type="entry name" value="Carboxypeptidase-like, regulatory domain"/>
    <property type="match status" value="1"/>
</dbReference>
<evidence type="ECO:0000313" key="2">
    <source>
        <dbReference type="Proteomes" id="UP000249518"/>
    </source>
</evidence>
<comment type="caution">
    <text evidence="1">The sequence shown here is derived from an EMBL/GenBank/DDBJ whole genome shotgun (WGS) entry which is preliminary data.</text>
</comment>